<evidence type="ECO:0000256" key="2">
    <source>
        <dbReference type="ARBA" id="ARBA00012438"/>
    </source>
</evidence>
<keyword evidence="5" id="KW-0418">Kinase</keyword>
<dbReference type="CDD" id="cd00082">
    <property type="entry name" value="HisKA"/>
    <property type="match status" value="1"/>
</dbReference>
<organism evidence="9 10">
    <name type="scientific">Celeribacter indicus</name>
    <dbReference type="NCBI Taxonomy" id="1208324"/>
    <lineage>
        <taxon>Bacteria</taxon>
        <taxon>Pseudomonadati</taxon>
        <taxon>Pseudomonadota</taxon>
        <taxon>Alphaproteobacteria</taxon>
        <taxon>Rhodobacterales</taxon>
        <taxon>Roseobacteraceae</taxon>
        <taxon>Celeribacter</taxon>
    </lineage>
</organism>
<dbReference type="Pfam" id="PF02518">
    <property type="entry name" value="HATPase_c"/>
    <property type="match status" value="1"/>
</dbReference>
<dbReference type="EC" id="2.7.13.3" evidence="2"/>
<evidence type="ECO:0000256" key="3">
    <source>
        <dbReference type="ARBA" id="ARBA00022553"/>
    </source>
</evidence>
<dbReference type="Gene3D" id="3.30.565.10">
    <property type="entry name" value="Histidine kinase-like ATPase, C-terminal domain"/>
    <property type="match status" value="1"/>
</dbReference>
<dbReference type="PANTHER" id="PTHR43711:SF1">
    <property type="entry name" value="HISTIDINE KINASE 1"/>
    <property type="match status" value="1"/>
</dbReference>
<dbReference type="RefSeq" id="WP_139267125.1">
    <property type="nucleotide sequence ID" value="NZ_CP004393.1"/>
</dbReference>
<evidence type="ECO:0000259" key="8">
    <source>
        <dbReference type="PROSITE" id="PS50109"/>
    </source>
</evidence>
<accession>A0A0B5E7W2</accession>
<dbReference type="PRINTS" id="PR00344">
    <property type="entry name" value="BCTRLSENSOR"/>
</dbReference>
<proteinExistence type="predicted"/>
<dbReference type="InterPro" id="IPR003594">
    <property type="entry name" value="HATPase_dom"/>
</dbReference>
<dbReference type="SUPFAM" id="SSF47384">
    <property type="entry name" value="Homodimeric domain of signal transducing histidine kinase"/>
    <property type="match status" value="1"/>
</dbReference>
<dbReference type="InterPro" id="IPR003661">
    <property type="entry name" value="HisK_dim/P_dom"/>
</dbReference>
<evidence type="ECO:0000256" key="5">
    <source>
        <dbReference type="ARBA" id="ARBA00022777"/>
    </source>
</evidence>
<evidence type="ECO:0000313" key="9">
    <source>
        <dbReference type="EMBL" id="AJE48387.1"/>
    </source>
</evidence>
<dbReference type="PROSITE" id="PS50109">
    <property type="entry name" value="HIS_KIN"/>
    <property type="match status" value="1"/>
</dbReference>
<dbReference type="InterPro" id="IPR036890">
    <property type="entry name" value="HATPase_C_sf"/>
</dbReference>
<dbReference type="SUPFAM" id="SSF55874">
    <property type="entry name" value="ATPase domain of HSP90 chaperone/DNA topoisomerase II/histidine kinase"/>
    <property type="match status" value="1"/>
</dbReference>
<dbReference type="SMART" id="SM00388">
    <property type="entry name" value="HisKA"/>
    <property type="match status" value="1"/>
</dbReference>
<dbReference type="InterPro" id="IPR036097">
    <property type="entry name" value="HisK_dim/P_sf"/>
</dbReference>
<dbReference type="SMART" id="SM00387">
    <property type="entry name" value="HATPase_c"/>
    <property type="match status" value="1"/>
</dbReference>
<dbReference type="FunFam" id="3.30.565.10:FF:000006">
    <property type="entry name" value="Sensor histidine kinase WalK"/>
    <property type="match status" value="1"/>
</dbReference>
<protein>
    <recommendedName>
        <fullName evidence="2">histidine kinase</fullName>
        <ecNumber evidence="2">2.7.13.3</ecNumber>
    </recommendedName>
</protein>
<evidence type="ECO:0000256" key="4">
    <source>
        <dbReference type="ARBA" id="ARBA00022679"/>
    </source>
</evidence>
<keyword evidence="10" id="KW-1185">Reference proteome</keyword>
<feature type="region of interest" description="Disordered" evidence="7">
    <location>
        <begin position="1"/>
        <end position="39"/>
    </location>
</feature>
<dbReference type="InterPro" id="IPR005467">
    <property type="entry name" value="His_kinase_dom"/>
</dbReference>
<dbReference type="InterPro" id="IPR004358">
    <property type="entry name" value="Sig_transdc_His_kin-like_C"/>
</dbReference>
<dbReference type="GO" id="GO:0000155">
    <property type="term" value="F:phosphorelay sensor kinase activity"/>
    <property type="evidence" value="ECO:0007669"/>
    <property type="project" value="InterPro"/>
</dbReference>
<dbReference type="InterPro" id="IPR050736">
    <property type="entry name" value="Sensor_HK_Regulatory"/>
</dbReference>
<dbReference type="PANTHER" id="PTHR43711">
    <property type="entry name" value="TWO-COMPONENT HISTIDINE KINASE"/>
    <property type="match status" value="1"/>
</dbReference>
<feature type="compositionally biased region" description="Basic and acidic residues" evidence="7">
    <location>
        <begin position="19"/>
        <end position="35"/>
    </location>
</feature>
<keyword evidence="4" id="KW-0808">Transferase</keyword>
<dbReference type="Proteomes" id="UP000031521">
    <property type="component" value="Chromosome"/>
</dbReference>
<gene>
    <name evidence="9" type="ORF">P73_3672</name>
</gene>
<dbReference type="EMBL" id="CP004393">
    <property type="protein sequence ID" value="AJE48387.1"/>
    <property type="molecule type" value="Genomic_DNA"/>
</dbReference>
<evidence type="ECO:0000313" key="10">
    <source>
        <dbReference type="Proteomes" id="UP000031521"/>
    </source>
</evidence>
<reference evidence="9 10" key="1">
    <citation type="journal article" date="2014" name="Int. J. Syst. Evol. Microbiol.">
        <title>Celeribacter indicus sp. nov., a polycyclic aromatic hydrocarbon-degrading bacterium from deep-sea sediment and reclassification of Huaishuia halophila as Celeribacter halophilus comb. nov.</title>
        <authorList>
            <person name="Lai Q."/>
            <person name="Cao J."/>
            <person name="Yuan J."/>
            <person name="Li F."/>
            <person name="Shao Z."/>
        </authorList>
    </citation>
    <scope>NUCLEOTIDE SEQUENCE [LARGE SCALE GENOMIC DNA]</scope>
    <source>
        <strain evidence="9">P73</strain>
    </source>
</reference>
<dbReference type="OrthoDB" id="7179697at2"/>
<evidence type="ECO:0000256" key="7">
    <source>
        <dbReference type="SAM" id="MobiDB-lite"/>
    </source>
</evidence>
<name>A0A0B5E7W2_9RHOB</name>
<feature type="domain" description="Histidine kinase" evidence="8">
    <location>
        <begin position="162"/>
        <end position="382"/>
    </location>
</feature>
<keyword evidence="3" id="KW-0597">Phosphoprotein</keyword>
<dbReference type="Gene3D" id="1.10.287.130">
    <property type="match status" value="1"/>
</dbReference>
<dbReference type="AlphaFoldDB" id="A0A0B5E7W2"/>
<comment type="catalytic activity">
    <reaction evidence="1">
        <text>ATP + protein L-histidine = ADP + protein N-phospho-L-histidine.</text>
        <dbReference type="EC" id="2.7.13.3"/>
    </reaction>
</comment>
<dbReference type="STRING" id="1208324.P73_3672"/>
<evidence type="ECO:0000256" key="1">
    <source>
        <dbReference type="ARBA" id="ARBA00000085"/>
    </source>
</evidence>
<sequence length="387" mass="40402">MVKILPGTPPVSGPAAAQLRDRSAVADVATRRTDRTGTSGAGGAVMLGAVFDALPEAALAFDPATGEIRFMNRAAREALAPRAGAAQTVETCGLFASAEVRGRLVERVLAGDGDRHPVEIGGEDFVCSARLAPGEDGGALVVLLLRRDTAEGEREREQMLSVITHELRTPLTSIKGALELLQSGTAGPLAEKAQSLVGIAISNSTRMLDLIREILLLEETRQSGPAINARTVALAPLIDAAVETHQGYAAHLGVTLEAGAIAPDLFVRVDPLRLSQILSNLLSNAAKVSPRGGKVEIGARREGPEAVISVRDHGPGIPEELHMTLFDRFSRSEAAGGRSGIASSGLGLNIVKTLVTKQNGRIRFETEAGKGTTFRVSFALAETPGAG</sequence>
<dbReference type="Pfam" id="PF00512">
    <property type="entry name" value="HisKA"/>
    <property type="match status" value="1"/>
</dbReference>
<evidence type="ECO:0000256" key="6">
    <source>
        <dbReference type="ARBA" id="ARBA00023012"/>
    </source>
</evidence>
<dbReference type="HOGENOM" id="CLU_713082_0_0_5"/>
<keyword evidence="6" id="KW-0902">Two-component regulatory system</keyword>
<dbReference type="KEGG" id="cid:P73_3672"/>